<gene>
    <name evidence="2" type="ORF">IFO71_07595</name>
</gene>
<keyword evidence="1" id="KW-0812">Transmembrane</keyword>
<feature type="transmembrane region" description="Helical" evidence="1">
    <location>
        <begin position="75"/>
        <end position="95"/>
    </location>
</feature>
<organism evidence="2 3">
    <name type="scientific">Pseudomarimonas arenosa</name>
    <dbReference type="NCBI Taxonomy" id="2774145"/>
    <lineage>
        <taxon>Bacteria</taxon>
        <taxon>Pseudomonadati</taxon>
        <taxon>Pseudomonadota</taxon>
        <taxon>Gammaproteobacteria</taxon>
        <taxon>Lysobacterales</taxon>
        <taxon>Lysobacteraceae</taxon>
        <taxon>Pseudomarimonas</taxon>
    </lineage>
</organism>
<dbReference type="Pfam" id="PF14248">
    <property type="entry name" value="DUF4345"/>
    <property type="match status" value="1"/>
</dbReference>
<feature type="transmembrane region" description="Helical" evidence="1">
    <location>
        <begin position="101"/>
        <end position="120"/>
    </location>
</feature>
<keyword evidence="3" id="KW-1185">Reference proteome</keyword>
<accession>A0AAW3ZKL9</accession>
<evidence type="ECO:0000256" key="1">
    <source>
        <dbReference type="SAM" id="Phobius"/>
    </source>
</evidence>
<dbReference type="EMBL" id="JACYTR010000010">
    <property type="protein sequence ID" value="MBD8525602.1"/>
    <property type="molecule type" value="Genomic_DNA"/>
</dbReference>
<dbReference type="RefSeq" id="WP_192028947.1">
    <property type="nucleotide sequence ID" value="NZ_JACYTR010000010.1"/>
</dbReference>
<evidence type="ECO:0000313" key="2">
    <source>
        <dbReference type="EMBL" id="MBD8525602.1"/>
    </source>
</evidence>
<keyword evidence="1" id="KW-0472">Membrane</keyword>
<keyword evidence="1" id="KW-1133">Transmembrane helix</keyword>
<sequence length="127" mass="13220">MGLPRLALGLGGLGFLAFGAMFMVAPLQTMAMAGIELQGGLAATELRAFYGGLELALAALLLRAALRPQLHAEGLLLMAFAYGGIGTARFIGIALEGSATPFLWFALGTEWGLAALAGWARSRLRRG</sequence>
<feature type="transmembrane region" description="Helical" evidence="1">
    <location>
        <begin position="49"/>
        <end position="66"/>
    </location>
</feature>
<comment type="caution">
    <text evidence="2">The sequence shown here is derived from an EMBL/GenBank/DDBJ whole genome shotgun (WGS) entry which is preliminary data.</text>
</comment>
<protein>
    <submittedName>
        <fullName evidence="2">DUF4345 family protein</fullName>
    </submittedName>
</protein>
<dbReference type="AlphaFoldDB" id="A0AAW3ZKL9"/>
<name>A0AAW3ZKL9_9GAMM</name>
<dbReference type="InterPro" id="IPR025597">
    <property type="entry name" value="DUF4345"/>
</dbReference>
<proteinExistence type="predicted"/>
<reference evidence="2 3" key="1">
    <citation type="submission" date="2020-09" db="EMBL/GenBank/DDBJ databases">
        <title>Pseudoxanthomonas sp. CAU 1598 isolated from sand of Yaerae Beach.</title>
        <authorList>
            <person name="Kim W."/>
        </authorList>
    </citation>
    <scope>NUCLEOTIDE SEQUENCE [LARGE SCALE GENOMIC DNA]</scope>
    <source>
        <strain evidence="2 3">CAU 1598</strain>
    </source>
</reference>
<evidence type="ECO:0000313" key="3">
    <source>
        <dbReference type="Proteomes" id="UP000613768"/>
    </source>
</evidence>
<dbReference type="Proteomes" id="UP000613768">
    <property type="component" value="Unassembled WGS sequence"/>
</dbReference>